<gene>
    <name evidence="1" type="ORF">BJX66DRAFT_330283</name>
</gene>
<comment type="caution">
    <text evidence="1">The sequence shown here is derived from an EMBL/GenBank/DDBJ whole genome shotgun (WGS) entry which is preliminary data.</text>
</comment>
<protein>
    <submittedName>
        <fullName evidence="1">Uncharacterized protein</fullName>
    </submittedName>
</protein>
<keyword evidence="2" id="KW-1185">Reference proteome</keyword>
<dbReference type="Proteomes" id="UP001610563">
    <property type="component" value="Unassembled WGS sequence"/>
</dbReference>
<proteinExistence type="predicted"/>
<evidence type="ECO:0000313" key="1">
    <source>
        <dbReference type="EMBL" id="KAL2783984.1"/>
    </source>
</evidence>
<evidence type="ECO:0000313" key="2">
    <source>
        <dbReference type="Proteomes" id="UP001610563"/>
    </source>
</evidence>
<organism evidence="1 2">
    <name type="scientific">Aspergillus keveii</name>
    <dbReference type="NCBI Taxonomy" id="714993"/>
    <lineage>
        <taxon>Eukaryota</taxon>
        <taxon>Fungi</taxon>
        <taxon>Dikarya</taxon>
        <taxon>Ascomycota</taxon>
        <taxon>Pezizomycotina</taxon>
        <taxon>Eurotiomycetes</taxon>
        <taxon>Eurotiomycetidae</taxon>
        <taxon>Eurotiales</taxon>
        <taxon>Aspergillaceae</taxon>
        <taxon>Aspergillus</taxon>
        <taxon>Aspergillus subgen. Nidulantes</taxon>
    </lineage>
</organism>
<name>A0ABR4FL45_9EURO</name>
<sequence length="219" mass="25360">MYHSSFFVQATYIPEAYESLPSLREAAHLFKEMQAKEHLLGPIRQLFLDSGMHERYGICLLHKHFTMEANQRLVDCRNISAPWTVKNCDSVVPKYEGFIIPRTFRFFNGILAPFEFDFSPCSSLGVHDHEFFLGISALLHQHKLENVLGVRSLDRYDPELSVEITEGKTNIMIPRGSVNDFELIEAVWVFSTDDDQRCHCREYCWKDTEGKHLNDHGCS</sequence>
<reference evidence="1 2" key="1">
    <citation type="submission" date="2024-07" db="EMBL/GenBank/DDBJ databases">
        <title>Section-level genome sequencing and comparative genomics of Aspergillus sections Usti and Cavernicolus.</title>
        <authorList>
            <consortium name="Lawrence Berkeley National Laboratory"/>
            <person name="Nybo J.L."/>
            <person name="Vesth T.C."/>
            <person name="Theobald S."/>
            <person name="Frisvad J.C."/>
            <person name="Larsen T.O."/>
            <person name="Kjaerboelling I."/>
            <person name="Rothschild-Mancinelli K."/>
            <person name="Lyhne E.K."/>
            <person name="Kogle M.E."/>
            <person name="Barry K."/>
            <person name="Clum A."/>
            <person name="Na H."/>
            <person name="Ledsgaard L."/>
            <person name="Lin J."/>
            <person name="Lipzen A."/>
            <person name="Kuo A."/>
            <person name="Riley R."/>
            <person name="Mondo S."/>
            <person name="Labutti K."/>
            <person name="Haridas S."/>
            <person name="Pangalinan J."/>
            <person name="Salamov A.A."/>
            <person name="Simmons B.A."/>
            <person name="Magnuson J.K."/>
            <person name="Chen J."/>
            <person name="Drula E."/>
            <person name="Henrissat B."/>
            <person name="Wiebenga A."/>
            <person name="Lubbers R.J."/>
            <person name="Gomes A.C."/>
            <person name="Makela M.R."/>
            <person name="Stajich J."/>
            <person name="Grigoriev I.V."/>
            <person name="Mortensen U.H."/>
            <person name="De Vries R.P."/>
            <person name="Baker S.E."/>
            <person name="Andersen M.R."/>
        </authorList>
    </citation>
    <scope>NUCLEOTIDE SEQUENCE [LARGE SCALE GENOMIC DNA]</scope>
    <source>
        <strain evidence="1 2">CBS 209.92</strain>
    </source>
</reference>
<dbReference type="EMBL" id="JBFTWV010000200">
    <property type="protein sequence ID" value="KAL2783984.1"/>
    <property type="molecule type" value="Genomic_DNA"/>
</dbReference>
<accession>A0ABR4FL45</accession>